<accession>A0A4Z0BCA0</accession>
<dbReference type="EMBL" id="SMLL01000008">
    <property type="protein sequence ID" value="TFY96866.1"/>
    <property type="molecule type" value="Genomic_DNA"/>
</dbReference>
<proteinExistence type="predicted"/>
<feature type="signal peptide" evidence="1">
    <location>
        <begin position="1"/>
        <end position="21"/>
    </location>
</feature>
<dbReference type="Proteomes" id="UP000297564">
    <property type="component" value="Unassembled WGS sequence"/>
</dbReference>
<dbReference type="Gene3D" id="3.30.10.10">
    <property type="entry name" value="Trypsin Inhibitor V, subunit A"/>
    <property type="match status" value="1"/>
</dbReference>
<dbReference type="Pfam" id="PF11720">
    <property type="entry name" value="Inhibitor_I78"/>
    <property type="match status" value="1"/>
</dbReference>
<protein>
    <recommendedName>
        <fullName evidence="4">Peptidase inhibitor I78 family protein</fullName>
    </recommendedName>
</protein>
<organism evidence="2 3">
    <name type="scientific">Ramlibacter rhizophilus</name>
    <dbReference type="NCBI Taxonomy" id="1781167"/>
    <lineage>
        <taxon>Bacteria</taxon>
        <taxon>Pseudomonadati</taxon>
        <taxon>Pseudomonadota</taxon>
        <taxon>Betaproteobacteria</taxon>
        <taxon>Burkholderiales</taxon>
        <taxon>Comamonadaceae</taxon>
        <taxon>Ramlibacter</taxon>
    </lineage>
</organism>
<sequence length="108" mass="11416">MSVSRAWAARLAWCAALALQACTQPLNSTMPSEPAQPRDSAAACDAAAAQFAVGQQPLPSLATTARRQAGATTVRVIGHNEMVTKEYLPTRLNLHLDARGNVERVSCG</sequence>
<dbReference type="PANTHER" id="PTHR39600:SF1">
    <property type="entry name" value="PEPTIDASE INHIBITOR I78 FAMILY PROTEIN"/>
    <property type="match status" value="1"/>
</dbReference>
<evidence type="ECO:0000256" key="1">
    <source>
        <dbReference type="SAM" id="SignalP"/>
    </source>
</evidence>
<name>A0A4Z0BCA0_9BURK</name>
<dbReference type="PANTHER" id="PTHR39600">
    <property type="entry name" value="PEPTIDASE INHIBITOR I78 FAMILY PROTEIN"/>
    <property type="match status" value="1"/>
</dbReference>
<evidence type="ECO:0000313" key="2">
    <source>
        <dbReference type="EMBL" id="TFY96866.1"/>
    </source>
</evidence>
<comment type="caution">
    <text evidence="2">The sequence shown here is derived from an EMBL/GenBank/DDBJ whole genome shotgun (WGS) entry which is preliminary data.</text>
</comment>
<evidence type="ECO:0008006" key="4">
    <source>
        <dbReference type="Google" id="ProtNLM"/>
    </source>
</evidence>
<reference evidence="2 3" key="1">
    <citation type="submission" date="2019-03" db="EMBL/GenBank/DDBJ databases">
        <title>Ramlibacter rhizophilus CCTCC AB2015357, whole genome shotgun sequence.</title>
        <authorList>
            <person name="Zhang X."/>
            <person name="Feng G."/>
            <person name="Zhu H."/>
        </authorList>
    </citation>
    <scope>NUCLEOTIDE SEQUENCE [LARGE SCALE GENOMIC DNA]</scope>
    <source>
        <strain evidence="2 3">CCTCC AB2015357</strain>
    </source>
</reference>
<gene>
    <name evidence="2" type="ORF">EZ242_19525</name>
</gene>
<feature type="chain" id="PRO_5021434872" description="Peptidase inhibitor I78 family protein" evidence="1">
    <location>
        <begin position="22"/>
        <end position="108"/>
    </location>
</feature>
<dbReference type="InterPro" id="IPR021719">
    <property type="entry name" value="Prot_inh_I78"/>
</dbReference>
<evidence type="ECO:0000313" key="3">
    <source>
        <dbReference type="Proteomes" id="UP000297564"/>
    </source>
</evidence>
<dbReference type="AlphaFoldDB" id="A0A4Z0BCA0"/>
<dbReference type="PROSITE" id="PS51257">
    <property type="entry name" value="PROKAR_LIPOPROTEIN"/>
    <property type="match status" value="1"/>
</dbReference>
<dbReference type="OrthoDB" id="8724542at2"/>
<keyword evidence="1" id="KW-0732">Signal</keyword>
<dbReference type="RefSeq" id="WP_135286877.1">
    <property type="nucleotide sequence ID" value="NZ_SMLL01000008.1"/>
</dbReference>
<keyword evidence="3" id="KW-1185">Reference proteome</keyword>